<dbReference type="AlphaFoldDB" id="A0A7W3T1L4"/>
<dbReference type="EMBL" id="VKHS01000094">
    <property type="protein sequence ID" value="MBB0229186.1"/>
    <property type="molecule type" value="Genomic_DNA"/>
</dbReference>
<organism evidence="2 3">
    <name type="scientific">Streptomyces calidiresistens</name>
    <dbReference type="NCBI Taxonomy" id="1485586"/>
    <lineage>
        <taxon>Bacteria</taxon>
        <taxon>Bacillati</taxon>
        <taxon>Actinomycetota</taxon>
        <taxon>Actinomycetes</taxon>
        <taxon>Kitasatosporales</taxon>
        <taxon>Streptomycetaceae</taxon>
        <taxon>Streptomyces</taxon>
    </lineage>
</organism>
<feature type="transmembrane region" description="Helical" evidence="1">
    <location>
        <begin position="126"/>
        <end position="147"/>
    </location>
</feature>
<keyword evidence="1" id="KW-1133">Transmembrane helix</keyword>
<keyword evidence="1" id="KW-0812">Transmembrane</keyword>
<proteinExistence type="predicted"/>
<name>A0A7W3T1L4_9ACTN</name>
<feature type="transmembrane region" description="Helical" evidence="1">
    <location>
        <begin position="230"/>
        <end position="253"/>
    </location>
</feature>
<comment type="caution">
    <text evidence="2">The sequence shown here is derived from an EMBL/GenBank/DDBJ whole genome shotgun (WGS) entry which is preliminary data.</text>
</comment>
<feature type="transmembrane region" description="Helical" evidence="1">
    <location>
        <begin position="154"/>
        <end position="175"/>
    </location>
</feature>
<gene>
    <name evidence="2" type="ORF">FOE67_06590</name>
</gene>
<feature type="transmembrane region" description="Helical" evidence="1">
    <location>
        <begin position="91"/>
        <end position="114"/>
    </location>
</feature>
<sequence length="428" mass="45246">MTGRILLAELRHSPLRWAWPVLVAIDLFALFGRSDHWIGVWSQTSAAAQVPAFYLGPAMAALAAWTAARRRRENAGGWMDAAARPAPVMECVHLGITLAYGVTAYGVGVIAAVAVTLPGGGTHFFWPGYVLLGLVVIVLCTGVGHAVGRAGTSLVAAPLGTALVLFVLFSFFGFVPQGAEWGLGLMVVSGYPDVVTAAGPMLARSALALAVVLVAVAVGRRLRSTPGRPGWPGVPATALAACGFLAVSVVGFATAGPVLQQRGVPDEPLCTSHEPRVCLWPESRKYLEEAELMSRRVAALPADLFTSPAAFHETGLRGETTMGSGFHIREGEMWEVATSLAIRVQEMSTPPYCDAVTFDEDEKRWAADMELISWLTARIAGGGKPPTVHGGPPGVDEKTVHAIVAEPEEVQAAWAGERLATIRETRCA</sequence>
<feature type="transmembrane region" description="Helical" evidence="1">
    <location>
        <begin position="52"/>
        <end position="70"/>
    </location>
</feature>
<accession>A0A7W3T1L4</accession>
<evidence type="ECO:0000313" key="2">
    <source>
        <dbReference type="EMBL" id="MBB0229186.1"/>
    </source>
</evidence>
<keyword evidence="1" id="KW-0472">Membrane</keyword>
<protein>
    <submittedName>
        <fullName evidence="2">Uncharacterized protein</fullName>
    </submittedName>
</protein>
<reference evidence="3" key="1">
    <citation type="submission" date="2019-10" db="EMBL/GenBank/DDBJ databases">
        <title>Streptomyces sp. nov., a novel actinobacterium isolated from alkaline environment.</title>
        <authorList>
            <person name="Golinska P."/>
        </authorList>
    </citation>
    <scope>NUCLEOTIDE SEQUENCE [LARGE SCALE GENOMIC DNA]</scope>
    <source>
        <strain evidence="3">DSM 42108</strain>
    </source>
</reference>
<keyword evidence="3" id="KW-1185">Reference proteome</keyword>
<feature type="transmembrane region" description="Helical" evidence="1">
    <location>
        <begin position="195"/>
        <end position="218"/>
    </location>
</feature>
<feature type="transmembrane region" description="Helical" evidence="1">
    <location>
        <begin position="14"/>
        <end position="32"/>
    </location>
</feature>
<evidence type="ECO:0000313" key="3">
    <source>
        <dbReference type="Proteomes" id="UP000530234"/>
    </source>
</evidence>
<dbReference type="Proteomes" id="UP000530234">
    <property type="component" value="Unassembled WGS sequence"/>
</dbReference>
<dbReference type="RefSeq" id="WP_182661421.1">
    <property type="nucleotide sequence ID" value="NZ_VKHS01000094.1"/>
</dbReference>
<evidence type="ECO:0000256" key="1">
    <source>
        <dbReference type="SAM" id="Phobius"/>
    </source>
</evidence>